<reference evidence="3 4" key="1">
    <citation type="submission" date="2020-07" db="EMBL/GenBank/DDBJ databases">
        <title>Bacterium isolated from marine sediment.</title>
        <authorList>
            <person name="Shang D."/>
            <person name="Du Z.-J."/>
        </authorList>
    </citation>
    <scope>NUCLEOTIDE SEQUENCE [LARGE SCALE GENOMIC DNA]</scope>
    <source>
        <strain evidence="3 4">S7007</strain>
    </source>
</reference>
<feature type="signal peptide" evidence="1">
    <location>
        <begin position="1"/>
        <end position="19"/>
    </location>
</feature>
<dbReference type="Gene3D" id="3.40.30.10">
    <property type="entry name" value="Glutaredoxin"/>
    <property type="match status" value="1"/>
</dbReference>
<evidence type="ECO:0000313" key="3">
    <source>
        <dbReference type="EMBL" id="MBA6155650.1"/>
    </source>
</evidence>
<accession>A0A839AMQ3</accession>
<dbReference type="InterPro" id="IPR012336">
    <property type="entry name" value="Thioredoxin-like_fold"/>
</dbReference>
<dbReference type="AlphaFoldDB" id="A0A839AMQ3"/>
<proteinExistence type="predicted"/>
<dbReference type="InterPro" id="IPR013766">
    <property type="entry name" value="Thioredoxin_domain"/>
</dbReference>
<sequence>MRFLLFFVGVILLSSCAVFQPKNFNSEALNEELLTLNREPITLSEILKNNKGKKTFIQIFATYCPVSQDSFDDVIAFQKENSEINYIFLSVDHSYHDWKRGLEDIKVKGNHYYIPKKGKGQLGEFLKLKTIPRFLILDKNGKILLYKSSSVSDRLKNKID</sequence>
<feature type="domain" description="Thioredoxin" evidence="2">
    <location>
        <begin position="22"/>
        <end position="160"/>
    </location>
</feature>
<dbReference type="InterPro" id="IPR036249">
    <property type="entry name" value="Thioredoxin-like_sf"/>
</dbReference>
<evidence type="ECO:0000313" key="4">
    <source>
        <dbReference type="Proteomes" id="UP000563906"/>
    </source>
</evidence>
<name>A0A839AMQ3_9FLAO</name>
<keyword evidence="1" id="KW-0732">Signal</keyword>
<dbReference type="Proteomes" id="UP000563906">
    <property type="component" value="Unassembled WGS sequence"/>
</dbReference>
<dbReference type="RefSeq" id="WP_182124137.1">
    <property type="nucleotide sequence ID" value="NZ_JACGLS010000001.1"/>
</dbReference>
<dbReference type="PROSITE" id="PS51257">
    <property type="entry name" value="PROKAR_LIPOPROTEIN"/>
    <property type="match status" value="1"/>
</dbReference>
<evidence type="ECO:0000259" key="2">
    <source>
        <dbReference type="PROSITE" id="PS51352"/>
    </source>
</evidence>
<protein>
    <submittedName>
        <fullName evidence="3">TlpA family protein disulfide reductase</fullName>
    </submittedName>
</protein>
<organism evidence="3 4">
    <name type="scientific">Tenacibaculum pelagium</name>
    <dbReference type="NCBI Taxonomy" id="2759527"/>
    <lineage>
        <taxon>Bacteria</taxon>
        <taxon>Pseudomonadati</taxon>
        <taxon>Bacteroidota</taxon>
        <taxon>Flavobacteriia</taxon>
        <taxon>Flavobacteriales</taxon>
        <taxon>Flavobacteriaceae</taxon>
        <taxon>Tenacibaculum</taxon>
    </lineage>
</organism>
<dbReference type="Pfam" id="PF13905">
    <property type="entry name" value="Thioredoxin_8"/>
    <property type="match status" value="1"/>
</dbReference>
<gene>
    <name evidence="3" type="ORF">H3Z83_03820</name>
</gene>
<dbReference type="EMBL" id="JACGLS010000001">
    <property type="protein sequence ID" value="MBA6155650.1"/>
    <property type="molecule type" value="Genomic_DNA"/>
</dbReference>
<keyword evidence="4" id="KW-1185">Reference proteome</keyword>
<evidence type="ECO:0000256" key="1">
    <source>
        <dbReference type="SAM" id="SignalP"/>
    </source>
</evidence>
<dbReference type="PROSITE" id="PS51352">
    <property type="entry name" value="THIOREDOXIN_2"/>
    <property type="match status" value="1"/>
</dbReference>
<comment type="caution">
    <text evidence="3">The sequence shown here is derived from an EMBL/GenBank/DDBJ whole genome shotgun (WGS) entry which is preliminary data.</text>
</comment>
<dbReference type="SUPFAM" id="SSF52833">
    <property type="entry name" value="Thioredoxin-like"/>
    <property type="match status" value="1"/>
</dbReference>
<feature type="chain" id="PRO_5032916944" evidence="1">
    <location>
        <begin position="20"/>
        <end position="160"/>
    </location>
</feature>